<dbReference type="PROSITE" id="PS51201">
    <property type="entry name" value="RCK_N"/>
    <property type="match status" value="1"/>
</dbReference>
<evidence type="ECO:0000256" key="8">
    <source>
        <dbReference type="ARBA" id="ARBA00023065"/>
    </source>
</evidence>
<keyword evidence="4" id="KW-0633">Potassium transport</keyword>
<dbReference type="Pfam" id="PF02254">
    <property type="entry name" value="TrkA_N"/>
    <property type="match status" value="1"/>
</dbReference>
<keyword evidence="9 10" id="KW-0472">Membrane</keyword>
<feature type="transmembrane region" description="Helical" evidence="10">
    <location>
        <begin position="424"/>
        <end position="446"/>
    </location>
</feature>
<feature type="transmembrane region" description="Helical" evidence="10">
    <location>
        <begin position="77"/>
        <end position="96"/>
    </location>
</feature>
<feature type="transmembrane region" description="Helical" evidence="10">
    <location>
        <begin position="486"/>
        <end position="505"/>
    </location>
</feature>
<dbReference type="GO" id="GO:0016020">
    <property type="term" value="C:membrane"/>
    <property type="evidence" value="ECO:0007669"/>
    <property type="project" value="InterPro"/>
</dbReference>
<dbReference type="Pfam" id="PF00999">
    <property type="entry name" value="Na_H_Exchanger"/>
    <property type="match status" value="1"/>
</dbReference>
<feature type="transmembrane region" description="Helical" evidence="10">
    <location>
        <begin position="243"/>
        <end position="265"/>
    </location>
</feature>
<evidence type="ECO:0000256" key="3">
    <source>
        <dbReference type="ARBA" id="ARBA00022449"/>
    </source>
</evidence>
<evidence type="ECO:0000256" key="9">
    <source>
        <dbReference type="ARBA" id="ARBA00023136"/>
    </source>
</evidence>
<feature type="transmembrane region" description="Helical" evidence="10">
    <location>
        <begin position="452"/>
        <end position="474"/>
    </location>
</feature>
<dbReference type="FunFam" id="3.40.50.720:FF:000036">
    <property type="entry name" value="Glutathione-regulated potassium-efflux system protein KefB"/>
    <property type="match status" value="1"/>
</dbReference>
<sequence length="737" mass="80421">MEKKLKNGAKKNFIPLLFNKGAFLKIFLLKFNIKKKKTYNLKEKKNKFYHSLSCENIYLKNKSDNFSKENFPKKKSWLLLPLASIYLFYICCPTYANASVNISSERVSDSSKIKFNDNKKNKNKTQKRFETKFFKKKTKKEFYLLKRISDLLKEMDHHVSRPIKDALILLLATVFVVPLMRKLNTSPILGFLAAGLILGPNGFGLIHRIGASKTLAEFGVVFFLFEMGLELSMSRLKSLGLDVFGLGSLQWLITGMILASISLVSHASIETAVVIGFGIALSSSAFVLQLLSERGEVGTRFGRASFGILLFQDLAVVPLLVVVPLLSAGSGDFGSLLKALGLAAGKAAVALGVIFLGGRTCLEPVFRFGASAKSPEAFVAAILVTVLTMSTLTESLGLSDTLGAFLAGVLLAETKYRHQIEADIAPFRGLLLGLFFITVGFGIDISLMTGNFLIIIFLLFNLLFIKTSIITALSRSFGINFSNSQRTGLILAQGGEFAFVTFGLAQKSNLLPPQLAQLLFLIVALSMVMTPFLSSTGSKIGASIESKRGLIGARKEDVADAKDYVVVAGFGRVGQSVCDLLDARLIRYMAFDLSPAKVIEARNKGLSVFFGDACRPEVLKAAGIKNPKAVIVTLDDQNGASRAVNALRREYPNIQIFVRAKDAKHQKRLQLGGATAIVPELLESSLLLGGAVLLSYGTPIEEVNSLIEEARKKTLMDAGLEINGLTNYSLQKNEEKN</sequence>
<reference evidence="12 13" key="1">
    <citation type="journal article" date="2012" name="Genome Biol. Evol.">
        <title>Nucleomorph genome sequence of the cryptophyte alga Chroomonas mesostigmatica CCMP1168 reveals lineage-specific gene loss and genome complexity.</title>
        <authorList>
            <person name="Moore C.E."/>
            <person name="Curtis B."/>
            <person name="Mills T."/>
            <person name="Tanifuji G."/>
            <person name="Archibald J.M."/>
        </authorList>
    </citation>
    <scope>NUCLEOTIDE SEQUENCE [LARGE SCALE GENOMIC DNA]</scope>
    <source>
        <strain evidence="12 13">CCMP1168</strain>
    </source>
</reference>
<comment type="subcellular location">
    <subcellularLocation>
        <location evidence="1">Endomembrane system</location>
        <topology evidence="1">Multi-pass membrane protein</topology>
    </subcellularLocation>
</comment>
<feature type="transmembrane region" description="Helical" evidence="10">
    <location>
        <begin position="339"/>
        <end position="358"/>
    </location>
</feature>
<dbReference type="InterPro" id="IPR003148">
    <property type="entry name" value="RCK_N"/>
</dbReference>
<evidence type="ECO:0000256" key="5">
    <source>
        <dbReference type="ARBA" id="ARBA00022692"/>
    </source>
</evidence>
<keyword evidence="5 10" id="KW-0812">Transmembrane</keyword>
<evidence type="ECO:0000256" key="2">
    <source>
        <dbReference type="ARBA" id="ARBA00022448"/>
    </source>
</evidence>
<evidence type="ECO:0000256" key="7">
    <source>
        <dbReference type="ARBA" id="ARBA00022989"/>
    </source>
</evidence>
<feature type="transmembrane region" description="Helical" evidence="10">
    <location>
        <begin position="188"/>
        <end position="209"/>
    </location>
</feature>
<protein>
    <submittedName>
        <fullName evidence="12">Potassium:hydrogen antiporter 1</fullName>
    </submittedName>
</protein>
<dbReference type="InterPro" id="IPR038770">
    <property type="entry name" value="Na+/solute_symporter_sf"/>
</dbReference>
<dbReference type="PANTHER" id="PTHR46157">
    <property type="entry name" value="K(+) EFFLUX ANTIPORTER 3, CHLOROPLASTIC"/>
    <property type="match status" value="1"/>
</dbReference>
<dbReference type="AlphaFoldDB" id="J7GAD0"/>
<name>J7GAD0_9CRYP</name>
<dbReference type="GO" id="GO:0012505">
    <property type="term" value="C:endomembrane system"/>
    <property type="evidence" value="ECO:0007669"/>
    <property type="project" value="UniProtKB-SubCell"/>
</dbReference>
<dbReference type="GO" id="GO:0006813">
    <property type="term" value="P:potassium ion transport"/>
    <property type="evidence" value="ECO:0007669"/>
    <property type="project" value="UniProtKB-KW"/>
</dbReference>
<organism evidence="12 13">
    <name type="scientific">Chroomonas mesostigmatica CCMP1168</name>
    <dbReference type="NCBI Taxonomy" id="1195612"/>
    <lineage>
        <taxon>Eukaryota</taxon>
        <taxon>Cryptophyceae</taxon>
        <taxon>Pyrenomonadales</taxon>
        <taxon>Chroomonadaceae</taxon>
        <taxon>Chroomonas</taxon>
    </lineage>
</organism>
<evidence type="ECO:0000256" key="6">
    <source>
        <dbReference type="ARBA" id="ARBA00022958"/>
    </source>
</evidence>
<gene>
    <name evidence="12" type="primary">kea1</name>
    <name evidence="12" type="ORF">CMESO_263</name>
</gene>
<dbReference type="InterPro" id="IPR006153">
    <property type="entry name" value="Cation/H_exchanger_TM"/>
</dbReference>
<feature type="transmembrane region" description="Helical" evidence="10">
    <location>
        <begin position="517"/>
        <end position="538"/>
    </location>
</feature>
<dbReference type="Gene3D" id="1.20.1530.20">
    <property type="match status" value="1"/>
</dbReference>
<keyword evidence="2" id="KW-0813">Transport</keyword>
<keyword evidence="8" id="KW-0406">Ion transport</keyword>
<keyword evidence="7 10" id="KW-1133">Transmembrane helix</keyword>
<dbReference type="SUPFAM" id="SSF51735">
    <property type="entry name" value="NAD(P)-binding Rossmann-fold domains"/>
    <property type="match status" value="1"/>
</dbReference>
<feature type="transmembrane region" description="Helical" evidence="10">
    <location>
        <begin position="304"/>
        <end position="327"/>
    </location>
</feature>
<keyword evidence="6" id="KW-0630">Potassium</keyword>
<evidence type="ECO:0000256" key="1">
    <source>
        <dbReference type="ARBA" id="ARBA00004127"/>
    </source>
</evidence>
<proteinExistence type="predicted"/>
<geneLocation type="nucleomorph" evidence="12"/>
<feature type="domain" description="RCK N-terminal" evidence="11">
    <location>
        <begin position="562"/>
        <end position="679"/>
    </location>
</feature>
<dbReference type="InterPro" id="IPR036291">
    <property type="entry name" value="NAD(P)-bd_dom_sf"/>
</dbReference>
<dbReference type="EMBL" id="CP003681">
    <property type="protein sequence ID" value="AFP65435.1"/>
    <property type="molecule type" value="Genomic_DNA"/>
</dbReference>
<evidence type="ECO:0000256" key="4">
    <source>
        <dbReference type="ARBA" id="ARBA00022538"/>
    </source>
</evidence>
<evidence type="ECO:0000256" key="10">
    <source>
        <dbReference type="SAM" id="Phobius"/>
    </source>
</evidence>
<evidence type="ECO:0000313" key="12">
    <source>
        <dbReference type="EMBL" id="AFP65435.1"/>
    </source>
</evidence>
<evidence type="ECO:0000259" key="11">
    <source>
        <dbReference type="PROSITE" id="PS51201"/>
    </source>
</evidence>
<evidence type="ECO:0000313" key="13">
    <source>
        <dbReference type="Proteomes" id="UP000243348"/>
    </source>
</evidence>
<keyword evidence="12" id="KW-0542">Nucleomorph</keyword>
<dbReference type="Gene3D" id="3.40.50.720">
    <property type="entry name" value="NAD(P)-binding Rossmann-like Domain"/>
    <property type="match status" value="1"/>
</dbReference>
<dbReference type="PANTHER" id="PTHR46157:SF4">
    <property type="entry name" value="K(+) EFFLUX ANTIPORTER 3, CHLOROPLASTIC"/>
    <property type="match status" value="1"/>
</dbReference>
<feature type="transmembrane region" description="Helical" evidence="10">
    <location>
        <begin position="271"/>
        <end position="292"/>
    </location>
</feature>
<dbReference type="GO" id="GO:1902600">
    <property type="term" value="P:proton transmembrane transport"/>
    <property type="evidence" value="ECO:0007669"/>
    <property type="project" value="InterPro"/>
</dbReference>
<keyword evidence="3" id="KW-0050">Antiport</keyword>
<accession>J7GAD0</accession>
<dbReference type="GO" id="GO:0015297">
    <property type="term" value="F:antiporter activity"/>
    <property type="evidence" value="ECO:0007669"/>
    <property type="project" value="UniProtKB-KW"/>
</dbReference>
<dbReference type="Proteomes" id="UP000243348">
    <property type="component" value="Nucleomorph 2"/>
</dbReference>